<dbReference type="STRING" id="59895.A0A103YLN3"/>
<dbReference type="InterPro" id="IPR029041">
    <property type="entry name" value="FAD-linked_oxidoreductase-like"/>
</dbReference>
<keyword evidence="3 5" id="KW-0560">Oxidoreductase</keyword>
<dbReference type="GO" id="GO:0010133">
    <property type="term" value="P:L-proline catabolic process to L-glutamate"/>
    <property type="evidence" value="ECO:0007669"/>
    <property type="project" value="TreeGrafter"/>
</dbReference>
<organism evidence="7 8">
    <name type="scientific">Cynara cardunculus var. scolymus</name>
    <name type="common">Globe artichoke</name>
    <name type="synonym">Cynara scolymus</name>
    <dbReference type="NCBI Taxonomy" id="59895"/>
    <lineage>
        <taxon>Eukaryota</taxon>
        <taxon>Viridiplantae</taxon>
        <taxon>Streptophyta</taxon>
        <taxon>Embryophyta</taxon>
        <taxon>Tracheophyta</taxon>
        <taxon>Spermatophyta</taxon>
        <taxon>Magnoliopsida</taxon>
        <taxon>eudicotyledons</taxon>
        <taxon>Gunneridae</taxon>
        <taxon>Pentapetalae</taxon>
        <taxon>asterids</taxon>
        <taxon>campanulids</taxon>
        <taxon>Asterales</taxon>
        <taxon>Asteraceae</taxon>
        <taxon>Carduoideae</taxon>
        <taxon>Cardueae</taxon>
        <taxon>Carduinae</taxon>
        <taxon>Cynara</taxon>
    </lineage>
</organism>
<evidence type="ECO:0000256" key="2">
    <source>
        <dbReference type="ARBA" id="ARBA00012695"/>
    </source>
</evidence>
<dbReference type="EC" id="1.5.5.2" evidence="2 5"/>
<dbReference type="Proteomes" id="UP000243975">
    <property type="component" value="Unassembled WGS sequence"/>
</dbReference>
<dbReference type="GO" id="GO:0071949">
    <property type="term" value="F:FAD binding"/>
    <property type="evidence" value="ECO:0007669"/>
    <property type="project" value="TreeGrafter"/>
</dbReference>
<dbReference type="Gene3D" id="3.20.20.220">
    <property type="match status" value="1"/>
</dbReference>
<keyword evidence="4 5" id="KW-0642">Proline metabolism</keyword>
<proteinExistence type="inferred from homology"/>
<accession>A0A103YLN3</accession>
<keyword evidence="5" id="KW-0285">Flavoprotein</keyword>
<dbReference type="GO" id="GO:0004657">
    <property type="term" value="F:proline dehydrogenase activity"/>
    <property type="evidence" value="ECO:0007669"/>
    <property type="project" value="UniProtKB-EC"/>
</dbReference>
<evidence type="ECO:0000259" key="6">
    <source>
        <dbReference type="Pfam" id="PF01619"/>
    </source>
</evidence>
<feature type="domain" description="Proline dehydrogenase" evidence="6">
    <location>
        <begin position="1"/>
        <end position="71"/>
    </location>
</feature>
<dbReference type="AlphaFoldDB" id="A0A103YLN3"/>
<comment type="catalytic activity">
    <reaction evidence="5">
        <text>L-proline + a quinone = (S)-1-pyrroline-5-carboxylate + a quinol + H(+)</text>
        <dbReference type="Rhea" id="RHEA:23784"/>
        <dbReference type="ChEBI" id="CHEBI:15378"/>
        <dbReference type="ChEBI" id="CHEBI:17388"/>
        <dbReference type="ChEBI" id="CHEBI:24646"/>
        <dbReference type="ChEBI" id="CHEBI:60039"/>
        <dbReference type="ChEBI" id="CHEBI:132124"/>
        <dbReference type="EC" id="1.5.5.2"/>
    </reaction>
</comment>
<sequence length="80" mass="8757">MGFKLVRGAYMSSERKLANSLCVESPVHNRINDTHHCFNKCASFMLDEVSTGGGGLIVATHNLESGTTVSYAANWIPKRE</sequence>
<comment type="function">
    <text evidence="5">Converts proline to delta-1-pyrroline-5-carboxylate.</text>
</comment>
<dbReference type="Gramene" id="KVI11391">
    <property type="protein sequence ID" value="KVI11391"/>
    <property type="gene ID" value="Ccrd_010200"/>
</dbReference>
<dbReference type="OMA" id="NRINDTH"/>
<dbReference type="PANTHER" id="PTHR13914:SF26">
    <property type="entry name" value="PROLINE DEHYDROGENASE"/>
    <property type="match status" value="1"/>
</dbReference>
<dbReference type="PANTHER" id="PTHR13914">
    <property type="entry name" value="PROLINE OXIDASE"/>
    <property type="match status" value="1"/>
</dbReference>
<comment type="caution">
    <text evidence="7">The sequence shown here is derived from an EMBL/GenBank/DDBJ whole genome shotgun (WGS) entry which is preliminary data.</text>
</comment>
<dbReference type="GO" id="GO:0005739">
    <property type="term" value="C:mitochondrion"/>
    <property type="evidence" value="ECO:0007669"/>
    <property type="project" value="TreeGrafter"/>
</dbReference>
<comment type="cofactor">
    <cofactor evidence="5">
        <name>FAD</name>
        <dbReference type="ChEBI" id="CHEBI:57692"/>
    </cofactor>
</comment>
<evidence type="ECO:0000256" key="1">
    <source>
        <dbReference type="ARBA" id="ARBA00005869"/>
    </source>
</evidence>
<feature type="non-terminal residue" evidence="7">
    <location>
        <position position="80"/>
    </location>
</feature>
<comment type="similarity">
    <text evidence="1 5">Belongs to the proline oxidase family.</text>
</comment>
<evidence type="ECO:0000313" key="8">
    <source>
        <dbReference type="Proteomes" id="UP000243975"/>
    </source>
</evidence>
<dbReference type="InterPro" id="IPR015659">
    <property type="entry name" value="Proline_oxidase"/>
</dbReference>
<evidence type="ECO:0000256" key="5">
    <source>
        <dbReference type="RuleBase" id="RU364054"/>
    </source>
</evidence>
<dbReference type="SUPFAM" id="SSF51730">
    <property type="entry name" value="FAD-linked oxidoreductase"/>
    <property type="match status" value="1"/>
</dbReference>
<dbReference type="InterPro" id="IPR002872">
    <property type="entry name" value="Proline_DH_dom"/>
</dbReference>
<dbReference type="Pfam" id="PF01619">
    <property type="entry name" value="Pro_dh"/>
    <property type="match status" value="1"/>
</dbReference>
<evidence type="ECO:0000256" key="3">
    <source>
        <dbReference type="ARBA" id="ARBA00023002"/>
    </source>
</evidence>
<name>A0A103YLN3_CYNCS</name>
<protein>
    <recommendedName>
        <fullName evidence="2 5">Proline dehydrogenase</fullName>
        <ecNumber evidence="2 5">1.5.5.2</ecNumber>
    </recommendedName>
</protein>
<evidence type="ECO:0000256" key="4">
    <source>
        <dbReference type="ARBA" id="ARBA00023062"/>
    </source>
</evidence>
<gene>
    <name evidence="7" type="ORF">Ccrd_010200</name>
</gene>
<evidence type="ECO:0000313" key="7">
    <source>
        <dbReference type="EMBL" id="KVI11391.1"/>
    </source>
</evidence>
<keyword evidence="5" id="KW-0274">FAD</keyword>
<reference evidence="7 8" key="1">
    <citation type="journal article" date="2016" name="Sci. Rep.">
        <title>The genome sequence of the outbreeding globe artichoke constructed de novo incorporating a phase-aware low-pass sequencing strategy of F1 progeny.</title>
        <authorList>
            <person name="Scaglione D."/>
            <person name="Reyes-Chin-Wo S."/>
            <person name="Acquadro A."/>
            <person name="Froenicke L."/>
            <person name="Portis E."/>
            <person name="Beitel C."/>
            <person name="Tirone M."/>
            <person name="Mauro R."/>
            <person name="Lo Monaco A."/>
            <person name="Mauromicale G."/>
            <person name="Faccioli P."/>
            <person name="Cattivelli L."/>
            <person name="Rieseberg L."/>
            <person name="Michelmore R."/>
            <person name="Lanteri S."/>
        </authorList>
    </citation>
    <scope>NUCLEOTIDE SEQUENCE [LARGE SCALE GENOMIC DNA]</scope>
    <source>
        <strain evidence="7">2C</strain>
    </source>
</reference>
<keyword evidence="8" id="KW-1185">Reference proteome</keyword>
<dbReference type="EMBL" id="LEKV01000205">
    <property type="protein sequence ID" value="KVI11391.1"/>
    <property type="molecule type" value="Genomic_DNA"/>
</dbReference>